<dbReference type="EMBL" id="CP084166">
    <property type="protein sequence ID" value="UJG40358.1"/>
    <property type="molecule type" value="Genomic_DNA"/>
</dbReference>
<protein>
    <submittedName>
        <fullName evidence="1">Uncharacterized protein</fullName>
    </submittedName>
</protein>
<accession>A0A9Y1BJV1</accession>
<dbReference type="Proteomes" id="UP001201020">
    <property type="component" value="Chromosome"/>
</dbReference>
<proteinExistence type="predicted"/>
<evidence type="ECO:0000313" key="1">
    <source>
        <dbReference type="EMBL" id="UJG40358.1"/>
    </source>
</evidence>
<gene>
    <name evidence="1" type="ORF">K9W45_11015</name>
</gene>
<organism evidence="1">
    <name type="scientific">Candidatus Heimdallarchaeum aukensis</name>
    <dbReference type="NCBI Taxonomy" id="2876573"/>
    <lineage>
        <taxon>Archaea</taxon>
        <taxon>Promethearchaeati</taxon>
        <taxon>Candidatus Heimdallarchaeota</taxon>
        <taxon>Candidatus Heimdallarchaeia (ex Rinke et al. 2021) (nom. nud.)</taxon>
        <taxon>Candidatus Heimdallarchaeales</taxon>
        <taxon>Candidatus Heimdallarchaeaceae</taxon>
        <taxon>Candidatus Heimdallarchaeum</taxon>
    </lineage>
</organism>
<dbReference type="AlphaFoldDB" id="A0A9Y1BJV1"/>
<name>A0A9Y1BJV1_9ARCH</name>
<sequence>MDSSDSSIIVEKIKKEINSYESSRAKGKKLIFEKSTPELLNSLVQFLNDFFDKYSKTEKVEEINEFVDHLYSTLRWKKNDY</sequence>
<reference evidence="1" key="1">
    <citation type="journal article" date="2022" name="Nat. Microbiol.">
        <title>Unique mobile elements and scalable gene flow at the prokaryote-eukaryote boundary revealed by circularized Asgard archaea genomes.</title>
        <authorList>
            <person name="Wu F."/>
            <person name="Speth D.R."/>
            <person name="Philosof A."/>
            <person name="Cremiere A."/>
            <person name="Narayanan A."/>
            <person name="Barco R.A."/>
            <person name="Connon S.A."/>
            <person name="Amend J.P."/>
            <person name="Antoshechkin I.A."/>
            <person name="Orphan V.J."/>
        </authorList>
    </citation>
    <scope>NUCLEOTIDE SEQUENCE</scope>
    <source>
        <strain evidence="1">PM71</strain>
    </source>
</reference>